<gene>
    <name evidence="3" type="ORF">K491DRAFT_439166</name>
</gene>
<name>A0A6A6T5L8_9PLEO</name>
<feature type="chain" id="PRO_5025628562" evidence="2">
    <location>
        <begin position="19"/>
        <end position="254"/>
    </location>
</feature>
<accession>A0A6A6T5L8</accession>
<feature type="compositionally biased region" description="Low complexity" evidence="1">
    <location>
        <begin position="73"/>
        <end position="94"/>
    </location>
</feature>
<dbReference type="OrthoDB" id="3799394at2759"/>
<feature type="signal peptide" evidence="2">
    <location>
        <begin position="1"/>
        <end position="18"/>
    </location>
</feature>
<protein>
    <submittedName>
        <fullName evidence="3">Uncharacterized protein</fullName>
    </submittedName>
</protein>
<sequence>MRLLVLLPLLSALALAAADGSCQCPQVKCPADNAVVLCQCLNTRETICHNHCPDYVPAYRPCPIAPPSPTPTPTQSQSLSLSRSLPSTSTDRSPTCTCHPESCPMIWPESCYCQNESIKKCYETCGGDEPVCQSCALQTSLRTLARRVPSPISTSLFPSTPTPTNPLCGGGRGNYTPCPTNFTCIKDPLSPSPGCGPECDGWGICVSTKMCGGFAGVKCPQSEGKEMLCVDDPRDECDPVKGGADCAGLCMYRA</sequence>
<keyword evidence="2" id="KW-0732">Signal</keyword>
<dbReference type="AlphaFoldDB" id="A0A6A6T5L8"/>
<evidence type="ECO:0000256" key="2">
    <source>
        <dbReference type="SAM" id="SignalP"/>
    </source>
</evidence>
<reference evidence="3" key="1">
    <citation type="journal article" date="2020" name="Stud. Mycol.">
        <title>101 Dothideomycetes genomes: a test case for predicting lifestyles and emergence of pathogens.</title>
        <authorList>
            <person name="Haridas S."/>
            <person name="Albert R."/>
            <person name="Binder M."/>
            <person name="Bloem J."/>
            <person name="Labutti K."/>
            <person name="Salamov A."/>
            <person name="Andreopoulos B."/>
            <person name="Baker S."/>
            <person name="Barry K."/>
            <person name="Bills G."/>
            <person name="Bluhm B."/>
            <person name="Cannon C."/>
            <person name="Castanera R."/>
            <person name="Culley D."/>
            <person name="Daum C."/>
            <person name="Ezra D."/>
            <person name="Gonzalez J."/>
            <person name="Henrissat B."/>
            <person name="Kuo A."/>
            <person name="Liang C."/>
            <person name="Lipzen A."/>
            <person name="Lutzoni F."/>
            <person name="Magnuson J."/>
            <person name="Mondo S."/>
            <person name="Nolan M."/>
            <person name="Ohm R."/>
            <person name="Pangilinan J."/>
            <person name="Park H.-J."/>
            <person name="Ramirez L."/>
            <person name="Alfaro M."/>
            <person name="Sun H."/>
            <person name="Tritt A."/>
            <person name="Yoshinaga Y."/>
            <person name="Zwiers L.-H."/>
            <person name="Turgeon B."/>
            <person name="Goodwin S."/>
            <person name="Spatafora J."/>
            <person name="Crous P."/>
            <person name="Grigoriev I."/>
        </authorList>
    </citation>
    <scope>NUCLEOTIDE SEQUENCE</scope>
    <source>
        <strain evidence="3">CBS 122681</strain>
    </source>
</reference>
<evidence type="ECO:0000313" key="3">
    <source>
        <dbReference type="EMBL" id="KAF2655050.1"/>
    </source>
</evidence>
<proteinExistence type="predicted"/>
<feature type="region of interest" description="Disordered" evidence="1">
    <location>
        <begin position="67"/>
        <end position="94"/>
    </location>
</feature>
<evidence type="ECO:0000313" key="4">
    <source>
        <dbReference type="Proteomes" id="UP000799324"/>
    </source>
</evidence>
<organism evidence="3 4">
    <name type="scientific">Lophiostoma macrostomum CBS 122681</name>
    <dbReference type="NCBI Taxonomy" id="1314788"/>
    <lineage>
        <taxon>Eukaryota</taxon>
        <taxon>Fungi</taxon>
        <taxon>Dikarya</taxon>
        <taxon>Ascomycota</taxon>
        <taxon>Pezizomycotina</taxon>
        <taxon>Dothideomycetes</taxon>
        <taxon>Pleosporomycetidae</taxon>
        <taxon>Pleosporales</taxon>
        <taxon>Lophiostomataceae</taxon>
        <taxon>Lophiostoma</taxon>
    </lineage>
</organism>
<keyword evidence="4" id="KW-1185">Reference proteome</keyword>
<evidence type="ECO:0000256" key="1">
    <source>
        <dbReference type="SAM" id="MobiDB-lite"/>
    </source>
</evidence>
<dbReference type="EMBL" id="MU004354">
    <property type="protein sequence ID" value="KAF2655050.1"/>
    <property type="molecule type" value="Genomic_DNA"/>
</dbReference>
<dbReference type="Proteomes" id="UP000799324">
    <property type="component" value="Unassembled WGS sequence"/>
</dbReference>